<accession>A0A1H9JCX6</accession>
<dbReference type="PANTHER" id="PTHR11579">
    <property type="entry name" value="PROTEIN-L-ISOASPARTATE O-METHYLTRANSFERASE"/>
    <property type="match status" value="1"/>
</dbReference>
<evidence type="ECO:0000313" key="4">
    <source>
        <dbReference type="EMBL" id="SEQ84744.1"/>
    </source>
</evidence>
<gene>
    <name evidence="4" type="ORF">SAMN05216548_10880</name>
</gene>
<dbReference type="GO" id="GO:0032259">
    <property type="term" value="P:methylation"/>
    <property type="evidence" value="ECO:0007669"/>
    <property type="project" value="UniProtKB-KW"/>
</dbReference>
<sequence length="221" mass="24027">MTDFATLRQRMVDNQIRPSDVTDHEIIRVFSTVPRELFVPEDERPFSYADRDLKIASTPGGDRYMMAPSQFARLVQAMGLRRDSVVLVVGAGSGYSSAVLSRLVGGVVALEENDSLVSAAEGALKALGTPNVAIAQSRLVDGYPSSGPYDAILVDGAVEVLPDAYVRQLKPGGILALVKQEGRLSRAMLYERVGDQVAGRVLFDAWAPILPGFERKPEFIF</sequence>
<dbReference type="STRING" id="1855383.SAMN05216548_10880"/>
<dbReference type="InterPro" id="IPR000682">
    <property type="entry name" value="PCMT"/>
</dbReference>
<dbReference type="Proteomes" id="UP000199647">
    <property type="component" value="Unassembled WGS sequence"/>
</dbReference>
<comment type="similarity">
    <text evidence="1">Belongs to the methyltransferase superfamily. L-isoaspartyl/D-aspartyl protein methyltransferase family.</text>
</comment>
<dbReference type="CDD" id="cd02440">
    <property type="entry name" value="AdoMet_MTases"/>
    <property type="match status" value="1"/>
</dbReference>
<dbReference type="InterPro" id="IPR029063">
    <property type="entry name" value="SAM-dependent_MTases_sf"/>
</dbReference>
<organism evidence="4 5">
    <name type="scientific">Faunimonas pinastri</name>
    <dbReference type="NCBI Taxonomy" id="1855383"/>
    <lineage>
        <taxon>Bacteria</taxon>
        <taxon>Pseudomonadati</taxon>
        <taxon>Pseudomonadota</taxon>
        <taxon>Alphaproteobacteria</taxon>
        <taxon>Hyphomicrobiales</taxon>
        <taxon>Afifellaceae</taxon>
        <taxon>Faunimonas</taxon>
    </lineage>
</organism>
<keyword evidence="5" id="KW-1185">Reference proteome</keyword>
<evidence type="ECO:0000256" key="2">
    <source>
        <dbReference type="ARBA" id="ARBA00013346"/>
    </source>
</evidence>
<dbReference type="SUPFAM" id="SSF53335">
    <property type="entry name" value="S-adenosyl-L-methionine-dependent methyltransferases"/>
    <property type="match status" value="1"/>
</dbReference>
<dbReference type="Gene3D" id="3.40.50.150">
    <property type="entry name" value="Vaccinia Virus protein VP39"/>
    <property type="match status" value="1"/>
</dbReference>
<dbReference type="RefSeq" id="WP_092496851.1">
    <property type="nucleotide sequence ID" value="NZ_FOFG01000008.1"/>
</dbReference>
<protein>
    <recommendedName>
        <fullName evidence="2">Protein-L-isoaspartate O-methyltransferase</fullName>
    </recommendedName>
    <alternativeName>
        <fullName evidence="3">Protein L-isoaspartyl methyltransferase</fullName>
    </alternativeName>
</protein>
<evidence type="ECO:0000256" key="1">
    <source>
        <dbReference type="ARBA" id="ARBA00005369"/>
    </source>
</evidence>
<keyword evidence="4" id="KW-0489">Methyltransferase</keyword>
<evidence type="ECO:0000256" key="3">
    <source>
        <dbReference type="ARBA" id="ARBA00030757"/>
    </source>
</evidence>
<reference evidence="4 5" key="1">
    <citation type="submission" date="2016-10" db="EMBL/GenBank/DDBJ databases">
        <authorList>
            <person name="de Groot N.N."/>
        </authorList>
    </citation>
    <scope>NUCLEOTIDE SEQUENCE [LARGE SCALE GENOMIC DNA]</scope>
    <source>
        <strain evidence="4 5">A52C2</strain>
    </source>
</reference>
<dbReference type="AlphaFoldDB" id="A0A1H9JCX6"/>
<dbReference type="Pfam" id="PF01135">
    <property type="entry name" value="PCMT"/>
    <property type="match status" value="1"/>
</dbReference>
<dbReference type="GO" id="GO:0005737">
    <property type="term" value="C:cytoplasm"/>
    <property type="evidence" value="ECO:0007669"/>
    <property type="project" value="TreeGrafter"/>
</dbReference>
<proteinExistence type="inferred from homology"/>
<keyword evidence="4" id="KW-0808">Transferase</keyword>
<dbReference type="GO" id="GO:0004719">
    <property type="term" value="F:protein-L-isoaspartate (D-aspartate) O-methyltransferase activity"/>
    <property type="evidence" value="ECO:0007669"/>
    <property type="project" value="InterPro"/>
</dbReference>
<evidence type="ECO:0000313" key="5">
    <source>
        <dbReference type="Proteomes" id="UP000199647"/>
    </source>
</evidence>
<name>A0A1H9JCX6_9HYPH</name>
<dbReference type="OrthoDB" id="9798496at2"/>
<dbReference type="EMBL" id="FOFG01000008">
    <property type="protein sequence ID" value="SEQ84744.1"/>
    <property type="molecule type" value="Genomic_DNA"/>
</dbReference>
<dbReference type="PANTHER" id="PTHR11579:SF18">
    <property type="entry name" value="PROTEIN-L-ISOASPARTATE O-METHYLTRANSFERASE"/>
    <property type="match status" value="1"/>
</dbReference>